<keyword evidence="3" id="KW-1185">Reference proteome</keyword>
<dbReference type="EMBL" id="ATLV01014403">
    <property type="status" value="NOT_ANNOTATED_CDS"/>
    <property type="molecule type" value="Genomic_DNA"/>
</dbReference>
<organism evidence="1">
    <name type="scientific">Anopheles sinensis</name>
    <name type="common">Mosquito</name>
    <dbReference type="NCBI Taxonomy" id="74873"/>
    <lineage>
        <taxon>Eukaryota</taxon>
        <taxon>Metazoa</taxon>
        <taxon>Ecdysozoa</taxon>
        <taxon>Arthropoda</taxon>
        <taxon>Hexapoda</taxon>
        <taxon>Insecta</taxon>
        <taxon>Pterygota</taxon>
        <taxon>Neoptera</taxon>
        <taxon>Endopterygota</taxon>
        <taxon>Diptera</taxon>
        <taxon>Nematocera</taxon>
        <taxon>Culicoidea</taxon>
        <taxon>Culicidae</taxon>
        <taxon>Anophelinae</taxon>
        <taxon>Anopheles</taxon>
    </lineage>
</organism>
<dbReference type="VEuPathDB" id="VectorBase:ASIC006072"/>
<proteinExistence type="predicted"/>
<evidence type="ECO:0000313" key="2">
    <source>
        <dbReference type="EnsemblMetazoa" id="ASIC006072-PA"/>
    </source>
</evidence>
<reference evidence="2" key="2">
    <citation type="submission" date="2020-05" db="UniProtKB">
        <authorList>
            <consortium name="EnsemblMetazoa"/>
        </authorList>
    </citation>
    <scope>IDENTIFICATION</scope>
</reference>
<evidence type="ECO:0000313" key="1">
    <source>
        <dbReference type="EMBL" id="KFB38677.1"/>
    </source>
</evidence>
<dbReference type="EnsemblMetazoa" id="ASIC006072-RA">
    <property type="protein sequence ID" value="ASIC006072-PA"/>
    <property type="gene ID" value="ASIC006072"/>
</dbReference>
<name>A0A084VL33_ANOSI</name>
<sequence length="119" mass="13125">MVSYHNAAQQAYTFVRAPALSPGRISRLSLISSPCRESSRSEACPRKWGPSYRPALEHLHMLLAYLCVAFGLLRHDVVEEAAESIGNTLYSAISHHTGHQKQTLPNSVVCLSLGYFIKG</sequence>
<dbReference type="AlphaFoldDB" id="A0A084VL33"/>
<gene>
    <name evidence="1" type="ORF">ZHAS_00006072</name>
</gene>
<dbReference type="Proteomes" id="UP000030765">
    <property type="component" value="Unassembled WGS sequence"/>
</dbReference>
<accession>A0A084VL33</accession>
<dbReference type="EMBL" id="KE524970">
    <property type="protein sequence ID" value="KFB38677.1"/>
    <property type="molecule type" value="Genomic_DNA"/>
</dbReference>
<evidence type="ECO:0000313" key="3">
    <source>
        <dbReference type="Proteomes" id="UP000030765"/>
    </source>
</evidence>
<reference evidence="1 3" key="1">
    <citation type="journal article" date="2014" name="BMC Genomics">
        <title>Genome sequence of Anopheles sinensis provides insight into genetics basis of mosquito competence for malaria parasites.</title>
        <authorList>
            <person name="Zhou D."/>
            <person name="Zhang D."/>
            <person name="Ding G."/>
            <person name="Shi L."/>
            <person name="Hou Q."/>
            <person name="Ye Y."/>
            <person name="Xu Y."/>
            <person name="Zhou H."/>
            <person name="Xiong C."/>
            <person name="Li S."/>
            <person name="Yu J."/>
            <person name="Hong S."/>
            <person name="Yu X."/>
            <person name="Zou P."/>
            <person name="Chen C."/>
            <person name="Chang X."/>
            <person name="Wang W."/>
            <person name="Lv Y."/>
            <person name="Sun Y."/>
            <person name="Ma L."/>
            <person name="Shen B."/>
            <person name="Zhu C."/>
        </authorList>
    </citation>
    <scope>NUCLEOTIDE SEQUENCE [LARGE SCALE GENOMIC DNA]</scope>
</reference>
<protein>
    <submittedName>
        <fullName evidence="1 2">Uncharacterized protein</fullName>
    </submittedName>
</protein>